<accession>A0A0J9UF40</accession>
<dbReference type="Proteomes" id="UP000009097">
    <property type="component" value="Unassembled WGS sequence"/>
</dbReference>
<dbReference type="RefSeq" id="XP_018235755.1">
    <property type="nucleotide sequence ID" value="XM_018398333.1"/>
</dbReference>
<dbReference type="OrthoDB" id="10272963at2759"/>
<dbReference type="GeneID" id="28958976"/>
<dbReference type="EMBL" id="DS231697">
    <property type="protein sequence ID" value="KNA97709.1"/>
    <property type="molecule type" value="Genomic_DNA"/>
</dbReference>
<dbReference type="VEuPathDB" id="FungiDB:FOXG_18270"/>
<sequence length="102" mass="11176">MRASLSFIPAIVFRTTVLCLCPSMICCTAAIILPVPPLMQQAPTATSSDHPCFHDVHQVWGLNGAQKELKGHIKGSEDKSETSKKQQDSTWLELFSSSANNF</sequence>
<protein>
    <submittedName>
        <fullName evidence="1">Uncharacterized protein</fullName>
    </submittedName>
</protein>
<organism evidence="1 2">
    <name type="scientific">Fusarium oxysporum f. sp. lycopersici (strain 4287 / CBS 123668 / FGSC 9935 / NRRL 34936)</name>
    <name type="common">Fusarium vascular wilt of tomato</name>
    <dbReference type="NCBI Taxonomy" id="426428"/>
    <lineage>
        <taxon>Eukaryota</taxon>
        <taxon>Fungi</taxon>
        <taxon>Dikarya</taxon>
        <taxon>Ascomycota</taxon>
        <taxon>Pezizomycotina</taxon>
        <taxon>Sordariomycetes</taxon>
        <taxon>Hypocreomycetidae</taxon>
        <taxon>Hypocreales</taxon>
        <taxon>Nectriaceae</taxon>
        <taxon>Fusarium</taxon>
        <taxon>Fusarium oxysporum species complex</taxon>
    </lineage>
</organism>
<gene>
    <name evidence="1" type="ORF">FOXG_18270</name>
</gene>
<dbReference type="AlphaFoldDB" id="A0A0J9UF40"/>
<proteinExistence type="predicted"/>
<evidence type="ECO:0000313" key="2">
    <source>
        <dbReference type="Proteomes" id="UP000009097"/>
    </source>
</evidence>
<reference evidence="1" key="2">
    <citation type="journal article" date="2010" name="Nature">
        <title>Comparative genomics reveals mobile pathogenicity chromosomes in Fusarium.</title>
        <authorList>
            <person name="Ma L.J."/>
            <person name="van der Does H.C."/>
            <person name="Borkovich K.A."/>
            <person name="Coleman J.J."/>
            <person name="Daboussi M.J."/>
            <person name="Di Pietro A."/>
            <person name="Dufresne M."/>
            <person name="Freitag M."/>
            <person name="Grabherr M."/>
            <person name="Henrissat B."/>
            <person name="Houterman P.M."/>
            <person name="Kang S."/>
            <person name="Shim W.B."/>
            <person name="Woloshuk C."/>
            <person name="Xie X."/>
            <person name="Xu J.R."/>
            <person name="Antoniw J."/>
            <person name="Baker S.E."/>
            <person name="Bluhm B.H."/>
            <person name="Breakspear A."/>
            <person name="Brown D.W."/>
            <person name="Butchko R.A."/>
            <person name="Chapman S."/>
            <person name="Coulson R."/>
            <person name="Coutinho P.M."/>
            <person name="Danchin E.G."/>
            <person name="Diener A."/>
            <person name="Gale L.R."/>
            <person name="Gardiner D.M."/>
            <person name="Goff S."/>
            <person name="Hammond-Kosack K.E."/>
            <person name="Hilburn K."/>
            <person name="Hua-Van A."/>
            <person name="Jonkers W."/>
            <person name="Kazan K."/>
            <person name="Kodira C.D."/>
            <person name="Koehrsen M."/>
            <person name="Kumar L."/>
            <person name="Lee Y.H."/>
            <person name="Li L."/>
            <person name="Manners J.M."/>
            <person name="Miranda-Saavedra D."/>
            <person name="Mukherjee M."/>
            <person name="Park G."/>
            <person name="Park J."/>
            <person name="Park S.Y."/>
            <person name="Proctor R.H."/>
            <person name="Regev A."/>
            <person name="Ruiz-Roldan M.C."/>
            <person name="Sain D."/>
            <person name="Sakthikumar S."/>
            <person name="Sykes S."/>
            <person name="Schwartz D.C."/>
            <person name="Turgeon B.G."/>
            <person name="Wapinski I."/>
            <person name="Yoder O."/>
            <person name="Young S."/>
            <person name="Zeng Q."/>
            <person name="Zhou S."/>
            <person name="Galagan J."/>
            <person name="Cuomo C.A."/>
            <person name="Kistler H.C."/>
            <person name="Rep M."/>
        </authorList>
    </citation>
    <scope>NUCLEOTIDE SEQUENCE [LARGE SCALE GENOMIC DNA]</scope>
    <source>
        <strain evidence="1">4287</strain>
    </source>
</reference>
<reference evidence="1" key="1">
    <citation type="submission" date="2007-04" db="EMBL/GenBank/DDBJ databases">
        <authorList>
            <consortium name="The Broad Institute Genome Sequencing Platform"/>
            <person name="Birren B."/>
            <person name="Lander E."/>
            <person name="Galagan J."/>
            <person name="Nusbaum C."/>
            <person name="Devon K."/>
            <person name="Ma L.-J."/>
            <person name="Jaffe D."/>
            <person name="Butler J."/>
            <person name="Alvarez P."/>
            <person name="Gnerre S."/>
            <person name="Grabherr M."/>
            <person name="Kleber M."/>
            <person name="Mauceli E."/>
            <person name="Brockman W."/>
            <person name="MacCallum I.A."/>
            <person name="Young S."/>
            <person name="LaButti K."/>
            <person name="DeCaprio D."/>
            <person name="Crawford M."/>
            <person name="Koehrsen M."/>
            <person name="Engels R."/>
            <person name="Montgomery P."/>
            <person name="Pearson M."/>
            <person name="Howarth C."/>
            <person name="Larson L."/>
            <person name="White J."/>
            <person name="O'Leary S."/>
            <person name="Kodira C."/>
            <person name="Zeng Q."/>
            <person name="Yandava C."/>
            <person name="Alvarado L."/>
            <person name="Kistler C."/>
            <person name="Shim W.-B."/>
            <person name="Kang S."/>
            <person name="Woloshuk C."/>
        </authorList>
    </citation>
    <scope>NUCLEOTIDE SEQUENCE</scope>
    <source>
        <strain evidence="1">4287</strain>
    </source>
</reference>
<dbReference type="KEGG" id="fox:FOXG_18270"/>
<name>A0A0J9UF40_FUSO4</name>
<evidence type="ECO:0000313" key="1">
    <source>
        <dbReference type="EMBL" id="KNA97709.1"/>
    </source>
</evidence>